<keyword evidence="2" id="KW-1185">Reference proteome</keyword>
<accession>A0A182IHU0</accession>
<protein>
    <submittedName>
        <fullName evidence="1">Uncharacterized protein</fullName>
    </submittedName>
</protein>
<reference evidence="1" key="1">
    <citation type="submission" date="2022-08" db="UniProtKB">
        <authorList>
            <consortium name="EnsemblMetazoa"/>
        </authorList>
    </citation>
    <scope>IDENTIFICATION</scope>
    <source>
        <strain evidence="1">Dongola</strain>
    </source>
</reference>
<proteinExistence type="predicted"/>
<name>A0A182IHU0_ANOAR</name>
<dbReference type="VEuPathDB" id="VectorBase:AARA015013"/>
<dbReference type="EMBL" id="APCN01005049">
    <property type="status" value="NOT_ANNOTATED_CDS"/>
    <property type="molecule type" value="Genomic_DNA"/>
</dbReference>
<sequence>MVQDLFWNDTGKEASVKQSIRLATKH</sequence>
<evidence type="ECO:0000313" key="2">
    <source>
        <dbReference type="Proteomes" id="UP000075840"/>
    </source>
</evidence>
<dbReference type="EnsemblMetazoa" id="AARA015013-RA">
    <property type="protein sequence ID" value="AARA015013-PA"/>
    <property type="gene ID" value="AARA015013"/>
</dbReference>
<evidence type="ECO:0000313" key="1">
    <source>
        <dbReference type="EnsemblMetazoa" id="AARA015013-PA"/>
    </source>
</evidence>
<organism evidence="1 2">
    <name type="scientific">Anopheles arabiensis</name>
    <name type="common">Mosquito</name>
    <dbReference type="NCBI Taxonomy" id="7173"/>
    <lineage>
        <taxon>Eukaryota</taxon>
        <taxon>Metazoa</taxon>
        <taxon>Ecdysozoa</taxon>
        <taxon>Arthropoda</taxon>
        <taxon>Hexapoda</taxon>
        <taxon>Insecta</taxon>
        <taxon>Pterygota</taxon>
        <taxon>Neoptera</taxon>
        <taxon>Endopterygota</taxon>
        <taxon>Diptera</taxon>
        <taxon>Nematocera</taxon>
        <taxon>Culicoidea</taxon>
        <taxon>Culicidae</taxon>
        <taxon>Anophelinae</taxon>
        <taxon>Anopheles</taxon>
    </lineage>
</organism>
<dbReference type="AlphaFoldDB" id="A0A182IHU0"/>
<dbReference type="Proteomes" id="UP000075840">
    <property type="component" value="Unassembled WGS sequence"/>
</dbReference>